<keyword evidence="1" id="KW-0805">Transcription regulation</keyword>
<dbReference type="EMBL" id="DUIH01000012">
    <property type="protein sequence ID" value="HIH69734.1"/>
    <property type="molecule type" value="Genomic_DNA"/>
</dbReference>
<evidence type="ECO:0000256" key="2">
    <source>
        <dbReference type="ARBA" id="ARBA00023125"/>
    </source>
</evidence>
<dbReference type="Gene3D" id="1.10.10.10">
    <property type="entry name" value="Winged helix-like DNA-binding domain superfamily/Winged helix DNA-binding domain"/>
    <property type="match status" value="1"/>
</dbReference>
<dbReference type="InterPro" id="IPR001845">
    <property type="entry name" value="HTH_ArsR_DNA-bd_dom"/>
</dbReference>
<dbReference type="InterPro" id="IPR011991">
    <property type="entry name" value="ArsR-like_HTH"/>
</dbReference>
<dbReference type="Pfam" id="PF01022">
    <property type="entry name" value="HTH_5"/>
    <property type="match status" value="1"/>
</dbReference>
<name>A0A832RXN4_9EURY</name>
<dbReference type="PANTHER" id="PTHR43132:SF2">
    <property type="entry name" value="ARSENICAL RESISTANCE OPERON REPRESSOR ARSR-RELATED"/>
    <property type="match status" value="1"/>
</dbReference>
<reference evidence="5" key="1">
    <citation type="journal article" date="2020" name="bioRxiv">
        <title>A rank-normalized archaeal taxonomy based on genome phylogeny resolves widespread incomplete and uneven classifications.</title>
        <authorList>
            <person name="Rinke C."/>
            <person name="Chuvochina M."/>
            <person name="Mussig A.J."/>
            <person name="Chaumeil P.-A."/>
            <person name="Waite D.W."/>
            <person name="Whitman W.B."/>
            <person name="Parks D.H."/>
            <person name="Hugenholtz P."/>
        </authorList>
    </citation>
    <scope>NUCLEOTIDE SEQUENCE</scope>
    <source>
        <strain evidence="5">UBA12518</strain>
    </source>
</reference>
<dbReference type="Proteomes" id="UP000600363">
    <property type="component" value="Unassembled WGS sequence"/>
</dbReference>
<evidence type="ECO:0000313" key="5">
    <source>
        <dbReference type="EMBL" id="HIH69734.1"/>
    </source>
</evidence>
<dbReference type="AlphaFoldDB" id="A0A832RXN4"/>
<accession>A0A832RXN4</accession>
<dbReference type="GO" id="GO:0003677">
    <property type="term" value="F:DNA binding"/>
    <property type="evidence" value="ECO:0007669"/>
    <property type="project" value="UniProtKB-KW"/>
</dbReference>
<keyword evidence="3" id="KW-0804">Transcription</keyword>
<evidence type="ECO:0000256" key="1">
    <source>
        <dbReference type="ARBA" id="ARBA00023015"/>
    </source>
</evidence>
<dbReference type="InterPro" id="IPR036388">
    <property type="entry name" value="WH-like_DNA-bd_sf"/>
</dbReference>
<dbReference type="SUPFAM" id="SSF46785">
    <property type="entry name" value="Winged helix' DNA-binding domain"/>
    <property type="match status" value="1"/>
</dbReference>
<dbReference type="SMART" id="SM00418">
    <property type="entry name" value="HTH_ARSR"/>
    <property type="match status" value="1"/>
</dbReference>
<gene>
    <name evidence="5" type="ORF">HA299_03815</name>
</gene>
<dbReference type="NCBIfam" id="NF033788">
    <property type="entry name" value="HTH_metalloreg"/>
    <property type="match status" value="1"/>
</dbReference>
<dbReference type="PROSITE" id="PS50987">
    <property type="entry name" value="HTH_ARSR_2"/>
    <property type="match status" value="1"/>
</dbReference>
<dbReference type="RefSeq" id="WP_042685686.1">
    <property type="nucleotide sequence ID" value="NZ_DUIH01000012.1"/>
</dbReference>
<dbReference type="PRINTS" id="PR00778">
    <property type="entry name" value="HTHARSR"/>
</dbReference>
<comment type="caution">
    <text evidence="5">The sequence shown here is derived from an EMBL/GenBank/DDBJ whole genome shotgun (WGS) entry which is preliminary data.</text>
</comment>
<dbReference type="PANTHER" id="PTHR43132">
    <property type="entry name" value="ARSENICAL RESISTANCE OPERON REPRESSOR ARSR-RELATED"/>
    <property type="match status" value="1"/>
</dbReference>
<protein>
    <submittedName>
        <fullName evidence="5">Winged helix-turn-helix transcriptional regulator</fullName>
    </submittedName>
</protein>
<evidence type="ECO:0000259" key="4">
    <source>
        <dbReference type="PROSITE" id="PS50987"/>
    </source>
</evidence>
<dbReference type="GO" id="GO:0003700">
    <property type="term" value="F:DNA-binding transcription factor activity"/>
    <property type="evidence" value="ECO:0007669"/>
    <property type="project" value="InterPro"/>
</dbReference>
<evidence type="ECO:0000313" key="6">
    <source>
        <dbReference type="Proteomes" id="UP000600363"/>
    </source>
</evidence>
<proteinExistence type="predicted"/>
<sequence length="113" mass="13156">MRQDELEGLPYPLTDEELEVLRREAERSLDDKIEMLKVVSDPIRLRILTILRKREVCVCVLVHLLGVRHSTLSYHLRLLKEAGLVDSERKGGFQVYALTPEGRFLIELLVRTF</sequence>
<dbReference type="CDD" id="cd00090">
    <property type="entry name" value="HTH_ARSR"/>
    <property type="match status" value="1"/>
</dbReference>
<feature type="domain" description="HTH arsR-type" evidence="4">
    <location>
        <begin position="24"/>
        <end position="113"/>
    </location>
</feature>
<dbReference type="InterPro" id="IPR036390">
    <property type="entry name" value="WH_DNA-bd_sf"/>
</dbReference>
<evidence type="ECO:0000256" key="3">
    <source>
        <dbReference type="ARBA" id="ARBA00023163"/>
    </source>
</evidence>
<keyword evidence="2" id="KW-0238">DNA-binding</keyword>
<dbReference type="InterPro" id="IPR051011">
    <property type="entry name" value="Metal_resp_trans_reg"/>
</dbReference>
<organism evidence="5 6">
    <name type="scientific">Methermicoccus shengliensis</name>
    <dbReference type="NCBI Taxonomy" id="660064"/>
    <lineage>
        <taxon>Archaea</taxon>
        <taxon>Methanobacteriati</taxon>
        <taxon>Methanobacteriota</taxon>
        <taxon>Stenosarchaea group</taxon>
        <taxon>Methanomicrobia</taxon>
        <taxon>Methanosarcinales</taxon>
        <taxon>Methermicoccaceae</taxon>
        <taxon>Methermicoccus</taxon>
    </lineage>
</organism>